<dbReference type="PROSITE" id="PS50404">
    <property type="entry name" value="GST_NTER"/>
    <property type="match status" value="1"/>
</dbReference>
<dbReference type="SUPFAM" id="SSF47616">
    <property type="entry name" value="GST C-terminal domain-like"/>
    <property type="match status" value="1"/>
</dbReference>
<dbReference type="PANTHER" id="PTHR44051">
    <property type="entry name" value="GLUTATHIONE S-TRANSFERASE-RELATED"/>
    <property type="match status" value="1"/>
</dbReference>
<dbReference type="Pfam" id="PF02798">
    <property type="entry name" value="GST_N"/>
    <property type="match status" value="1"/>
</dbReference>
<evidence type="ECO:0000259" key="2">
    <source>
        <dbReference type="PROSITE" id="PS50404"/>
    </source>
</evidence>
<accession>A0ABV6ZYL0</accession>
<protein>
    <submittedName>
        <fullName evidence="4">Glutathione S-transferase family protein</fullName>
    </submittedName>
</protein>
<dbReference type="Pfam" id="PF00043">
    <property type="entry name" value="GST_C"/>
    <property type="match status" value="1"/>
</dbReference>
<dbReference type="InterPro" id="IPR036249">
    <property type="entry name" value="Thioredoxin-like_sf"/>
</dbReference>
<feature type="domain" description="GST C-terminal" evidence="3">
    <location>
        <begin position="88"/>
        <end position="197"/>
    </location>
</feature>
<gene>
    <name evidence="4" type="ORF">ACFOOR_10730</name>
</gene>
<evidence type="ECO:0000313" key="5">
    <source>
        <dbReference type="Proteomes" id="UP001595379"/>
    </source>
</evidence>
<dbReference type="InterPro" id="IPR004045">
    <property type="entry name" value="Glutathione_S-Trfase_N"/>
</dbReference>
<dbReference type="InterPro" id="IPR036282">
    <property type="entry name" value="Glutathione-S-Trfase_C_sf"/>
</dbReference>
<dbReference type="InterPro" id="IPR010987">
    <property type="entry name" value="Glutathione-S-Trfase_C-like"/>
</dbReference>
<sequence length="197" mass="21897">MSVQLYHNPQSRAAMIHWLLEELGIDYALKRVEYEDGSMRTPEFLAINPMGKIPALVDGDTIVTESTAIAIYLCDKYKTPNDLAPGINDPRRGDYLRWVCFQAGAIDPAMMQANTKVSIDRRMAGWGDVDLVVDVLEQRLSKANPYLLGDWFTAADLLVGGSLGWATQFGLFPAKPAIKAYVERVQSRPAFQKVFAG</sequence>
<dbReference type="SFLD" id="SFLDG01150">
    <property type="entry name" value="Main.1:_Beta-like"/>
    <property type="match status" value="1"/>
</dbReference>
<feature type="domain" description="GST N-terminal" evidence="2">
    <location>
        <begin position="1"/>
        <end position="81"/>
    </location>
</feature>
<reference evidence="5" key="1">
    <citation type="journal article" date="2019" name="Int. J. Syst. Evol. Microbiol.">
        <title>The Global Catalogue of Microorganisms (GCM) 10K type strain sequencing project: providing services to taxonomists for standard genome sequencing and annotation.</title>
        <authorList>
            <consortium name="The Broad Institute Genomics Platform"/>
            <consortium name="The Broad Institute Genome Sequencing Center for Infectious Disease"/>
            <person name="Wu L."/>
            <person name="Ma J."/>
        </authorList>
    </citation>
    <scope>NUCLEOTIDE SEQUENCE [LARGE SCALE GENOMIC DNA]</scope>
    <source>
        <strain evidence="5">KCTC 52487</strain>
    </source>
</reference>
<evidence type="ECO:0000256" key="1">
    <source>
        <dbReference type="RuleBase" id="RU003494"/>
    </source>
</evidence>
<comment type="caution">
    <text evidence="4">The sequence shown here is derived from an EMBL/GenBank/DDBJ whole genome shotgun (WGS) entry which is preliminary data.</text>
</comment>
<dbReference type="RefSeq" id="WP_343164365.1">
    <property type="nucleotide sequence ID" value="NZ_JBHRSV010000019.1"/>
</dbReference>
<dbReference type="InterPro" id="IPR004046">
    <property type="entry name" value="GST_C"/>
</dbReference>
<comment type="similarity">
    <text evidence="1">Belongs to the GST superfamily.</text>
</comment>
<evidence type="ECO:0000259" key="3">
    <source>
        <dbReference type="PROSITE" id="PS50405"/>
    </source>
</evidence>
<organism evidence="4 5">
    <name type="scientific">Hyphobacterium vulgare</name>
    <dbReference type="NCBI Taxonomy" id="1736751"/>
    <lineage>
        <taxon>Bacteria</taxon>
        <taxon>Pseudomonadati</taxon>
        <taxon>Pseudomonadota</taxon>
        <taxon>Alphaproteobacteria</taxon>
        <taxon>Maricaulales</taxon>
        <taxon>Maricaulaceae</taxon>
        <taxon>Hyphobacterium</taxon>
    </lineage>
</organism>
<name>A0ABV6ZYL0_9PROT</name>
<dbReference type="CDD" id="cd03207">
    <property type="entry name" value="GST_C_8"/>
    <property type="match status" value="1"/>
</dbReference>
<dbReference type="SFLD" id="SFLDG00358">
    <property type="entry name" value="Main_(cytGST)"/>
    <property type="match status" value="1"/>
</dbReference>
<proteinExistence type="inferred from homology"/>
<evidence type="ECO:0000313" key="4">
    <source>
        <dbReference type="EMBL" id="MFC2926581.1"/>
    </source>
</evidence>
<dbReference type="Proteomes" id="UP001595379">
    <property type="component" value="Unassembled WGS sequence"/>
</dbReference>
<dbReference type="Gene3D" id="3.40.30.10">
    <property type="entry name" value="Glutaredoxin"/>
    <property type="match status" value="1"/>
</dbReference>
<keyword evidence="5" id="KW-1185">Reference proteome</keyword>
<dbReference type="SUPFAM" id="SSF52833">
    <property type="entry name" value="Thioredoxin-like"/>
    <property type="match status" value="1"/>
</dbReference>
<dbReference type="SFLD" id="SFLDS00019">
    <property type="entry name" value="Glutathione_Transferase_(cytos"/>
    <property type="match status" value="1"/>
</dbReference>
<dbReference type="PROSITE" id="PS50405">
    <property type="entry name" value="GST_CTER"/>
    <property type="match status" value="1"/>
</dbReference>
<dbReference type="EMBL" id="JBHRSV010000019">
    <property type="protein sequence ID" value="MFC2926581.1"/>
    <property type="molecule type" value="Genomic_DNA"/>
</dbReference>
<dbReference type="Gene3D" id="1.20.1050.10">
    <property type="match status" value="1"/>
</dbReference>
<dbReference type="CDD" id="cd03046">
    <property type="entry name" value="GST_N_GTT1_like"/>
    <property type="match status" value="1"/>
</dbReference>
<dbReference type="InterPro" id="IPR040079">
    <property type="entry name" value="Glutathione_S-Trfase"/>
</dbReference>
<dbReference type="PANTHER" id="PTHR44051:SF21">
    <property type="entry name" value="GLUTATHIONE S-TRANSFERASE FAMILY PROTEIN"/>
    <property type="match status" value="1"/>
</dbReference>